<dbReference type="EMBL" id="CM037162">
    <property type="protein sequence ID" value="KAH7864223.1"/>
    <property type="molecule type" value="Genomic_DNA"/>
</dbReference>
<evidence type="ECO:0000313" key="2">
    <source>
        <dbReference type="Proteomes" id="UP000828048"/>
    </source>
</evidence>
<evidence type="ECO:0000313" key="1">
    <source>
        <dbReference type="EMBL" id="KAH7864223.1"/>
    </source>
</evidence>
<protein>
    <submittedName>
        <fullName evidence="1">Uncharacterized protein</fullName>
    </submittedName>
</protein>
<sequence length="148" mass="16699">MQRPTSSARASDQRHHHVIDIGECSPRKKTEGFSDPFERSSAASPGSGQRGAWKRFVWRSLKKHWIHAIPVIVLLSFFILWWFSYPVTLERKDGQIIGVHRIKKALPVKDTRDVDLTILAIASSPNASIPWVPPLKSKAELKPVSPTD</sequence>
<dbReference type="Proteomes" id="UP000828048">
    <property type="component" value="Chromosome 12"/>
</dbReference>
<keyword evidence="2" id="KW-1185">Reference proteome</keyword>
<proteinExistence type="predicted"/>
<organism evidence="1 2">
    <name type="scientific">Vaccinium darrowii</name>
    <dbReference type="NCBI Taxonomy" id="229202"/>
    <lineage>
        <taxon>Eukaryota</taxon>
        <taxon>Viridiplantae</taxon>
        <taxon>Streptophyta</taxon>
        <taxon>Embryophyta</taxon>
        <taxon>Tracheophyta</taxon>
        <taxon>Spermatophyta</taxon>
        <taxon>Magnoliopsida</taxon>
        <taxon>eudicotyledons</taxon>
        <taxon>Gunneridae</taxon>
        <taxon>Pentapetalae</taxon>
        <taxon>asterids</taxon>
        <taxon>Ericales</taxon>
        <taxon>Ericaceae</taxon>
        <taxon>Vaccinioideae</taxon>
        <taxon>Vaccinieae</taxon>
        <taxon>Vaccinium</taxon>
    </lineage>
</organism>
<reference evidence="1 2" key="1">
    <citation type="journal article" date="2021" name="Hortic Res">
        <title>High-quality reference genome and annotation aids understanding of berry development for evergreen blueberry (Vaccinium darrowii).</title>
        <authorList>
            <person name="Yu J."/>
            <person name="Hulse-Kemp A.M."/>
            <person name="Babiker E."/>
            <person name="Staton M."/>
        </authorList>
    </citation>
    <scope>NUCLEOTIDE SEQUENCE [LARGE SCALE GENOMIC DNA]</scope>
    <source>
        <strain evidence="2">cv. NJ 8807/NJ 8810</strain>
        <tissue evidence="1">Young leaf</tissue>
    </source>
</reference>
<comment type="caution">
    <text evidence="1">The sequence shown here is derived from an EMBL/GenBank/DDBJ whole genome shotgun (WGS) entry which is preliminary data.</text>
</comment>
<name>A0ACB7ZEP6_9ERIC</name>
<gene>
    <name evidence="1" type="ORF">Vadar_027135</name>
</gene>
<accession>A0ACB7ZEP6</accession>